<sequence>MEGSEILNRWSEYIEELFDDNRLSKPNIKKNVDGPPIMKDEVRQVIKSMKTNKATGPDGISIEMIQSLDELGVDAMT</sequence>
<evidence type="ECO:0000313" key="1">
    <source>
        <dbReference type="EMBL" id="CAF1914659.1"/>
    </source>
</evidence>
<evidence type="ECO:0000313" key="2">
    <source>
        <dbReference type="Proteomes" id="UP000663824"/>
    </source>
</evidence>
<organism evidence="1 2">
    <name type="scientific">Rotaria magnacalcarata</name>
    <dbReference type="NCBI Taxonomy" id="392030"/>
    <lineage>
        <taxon>Eukaryota</taxon>
        <taxon>Metazoa</taxon>
        <taxon>Spiralia</taxon>
        <taxon>Gnathifera</taxon>
        <taxon>Rotifera</taxon>
        <taxon>Eurotatoria</taxon>
        <taxon>Bdelloidea</taxon>
        <taxon>Philodinida</taxon>
        <taxon>Philodinidae</taxon>
        <taxon>Rotaria</taxon>
    </lineage>
</organism>
<name>A0A816KLJ2_9BILA</name>
<reference evidence="1" key="1">
    <citation type="submission" date="2021-02" db="EMBL/GenBank/DDBJ databases">
        <authorList>
            <person name="Nowell W R."/>
        </authorList>
    </citation>
    <scope>NUCLEOTIDE SEQUENCE</scope>
</reference>
<protein>
    <submittedName>
        <fullName evidence="1">Uncharacterized protein</fullName>
    </submittedName>
</protein>
<accession>A0A816KLJ2</accession>
<proteinExistence type="predicted"/>
<gene>
    <name evidence="1" type="ORF">MBJ925_LOCUS1084</name>
</gene>
<comment type="caution">
    <text evidence="1">The sequence shown here is derived from an EMBL/GenBank/DDBJ whole genome shotgun (WGS) entry which is preliminary data.</text>
</comment>
<dbReference type="EMBL" id="CAJNRE010000070">
    <property type="protein sequence ID" value="CAF1914659.1"/>
    <property type="molecule type" value="Genomic_DNA"/>
</dbReference>
<dbReference type="AlphaFoldDB" id="A0A816KLJ2"/>
<feature type="non-terminal residue" evidence="1">
    <location>
        <position position="77"/>
    </location>
</feature>
<dbReference type="Proteomes" id="UP000663824">
    <property type="component" value="Unassembled WGS sequence"/>
</dbReference>